<dbReference type="AlphaFoldDB" id="A0A371NSJ9"/>
<proteinExistence type="predicted"/>
<protein>
    <recommendedName>
        <fullName evidence="3">Protein ImuA</fullName>
    </recommendedName>
</protein>
<comment type="caution">
    <text evidence="1">The sequence shown here is derived from an EMBL/GenBank/DDBJ whole genome shotgun (WGS) entry which is preliminary data.</text>
</comment>
<sequence length="239" mass="25267">MGIGTLRALSPADERAGEILRLRREIGRMQRVRSDEKVLPVPSALEQILPGGGLAAGTVYSVSPSLSLIFALLSTSSQRGSWCAAVGMPDLGVEAAAAAGIDLERLVLVPDPGPRWLAVVSALAEIVPLIAVRPGAPPQEAESARLAARLRDRGCTVLATSPWPQSEGLISLHDPQWEGLGEGWGLLEDRTVTVTAQTRTRPRPQSVRVRLPGRLGAVEQVEQAAPAPIPLDTRWAAAG</sequence>
<gene>
    <name evidence="1" type="ORF">DY023_14550</name>
</gene>
<organism evidence="1 2">
    <name type="scientific">Microbacterium bovistercoris</name>
    <dbReference type="NCBI Taxonomy" id="2293570"/>
    <lineage>
        <taxon>Bacteria</taxon>
        <taxon>Bacillati</taxon>
        <taxon>Actinomycetota</taxon>
        <taxon>Actinomycetes</taxon>
        <taxon>Micrococcales</taxon>
        <taxon>Microbacteriaceae</taxon>
        <taxon>Microbacterium</taxon>
    </lineage>
</organism>
<dbReference type="Proteomes" id="UP000262172">
    <property type="component" value="Unassembled WGS sequence"/>
</dbReference>
<reference evidence="1 2" key="1">
    <citation type="submission" date="2018-08" db="EMBL/GenBank/DDBJ databases">
        <title>Isolation, diversity and antifungal activity of Actinobacteria from cow dung.</title>
        <authorList>
            <person name="Ling L."/>
        </authorList>
    </citation>
    <scope>NUCLEOTIDE SEQUENCE [LARGE SCALE GENOMIC DNA]</scope>
    <source>
        <strain evidence="1 2">NEAU-LLE</strain>
    </source>
</reference>
<dbReference type="EMBL" id="QUAB01000046">
    <property type="protein sequence ID" value="REJ04649.1"/>
    <property type="molecule type" value="Genomic_DNA"/>
</dbReference>
<accession>A0A371NSJ9</accession>
<name>A0A371NSJ9_9MICO</name>
<dbReference type="OrthoDB" id="3873597at2"/>
<dbReference type="RefSeq" id="WP_116243048.1">
    <property type="nucleotide sequence ID" value="NZ_QUAB01000046.1"/>
</dbReference>
<evidence type="ECO:0000313" key="1">
    <source>
        <dbReference type="EMBL" id="REJ04649.1"/>
    </source>
</evidence>
<evidence type="ECO:0000313" key="2">
    <source>
        <dbReference type="Proteomes" id="UP000262172"/>
    </source>
</evidence>
<evidence type="ECO:0008006" key="3">
    <source>
        <dbReference type="Google" id="ProtNLM"/>
    </source>
</evidence>
<keyword evidence="2" id="KW-1185">Reference proteome</keyword>